<accession>A0A6A7BQK6</accession>
<gene>
    <name evidence="1" type="ORF">K470DRAFT_260880</name>
</gene>
<keyword evidence="2" id="KW-1185">Reference proteome</keyword>
<evidence type="ECO:0000313" key="2">
    <source>
        <dbReference type="Proteomes" id="UP000799421"/>
    </source>
</evidence>
<organism evidence="1 2">
    <name type="scientific">Piedraia hortae CBS 480.64</name>
    <dbReference type="NCBI Taxonomy" id="1314780"/>
    <lineage>
        <taxon>Eukaryota</taxon>
        <taxon>Fungi</taxon>
        <taxon>Dikarya</taxon>
        <taxon>Ascomycota</taxon>
        <taxon>Pezizomycotina</taxon>
        <taxon>Dothideomycetes</taxon>
        <taxon>Dothideomycetidae</taxon>
        <taxon>Capnodiales</taxon>
        <taxon>Piedraiaceae</taxon>
        <taxon>Piedraia</taxon>
    </lineage>
</organism>
<dbReference type="OrthoDB" id="538223at2759"/>
<reference evidence="1" key="1">
    <citation type="journal article" date="2020" name="Stud. Mycol.">
        <title>101 Dothideomycetes genomes: a test case for predicting lifestyles and emergence of pathogens.</title>
        <authorList>
            <person name="Haridas S."/>
            <person name="Albert R."/>
            <person name="Binder M."/>
            <person name="Bloem J."/>
            <person name="Labutti K."/>
            <person name="Salamov A."/>
            <person name="Andreopoulos B."/>
            <person name="Baker S."/>
            <person name="Barry K."/>
            <person name="Bills G."/>
            <person name="Bluhm B."/>
            <person name="Cannon C."/>
            <person name="Castanera R."/>
            <person name="Culley D."/>
            <person name="Daum C."/>
            <person name="Ezra D."/>
            <person name="Gonzalez J."/>
            <person name="Henrissat B."/>
            <person name="Kuo A."/>
            <person name="Liang C."/>
            <person name="Lipzen A."/>
            <person name="Lutzoni F."/>
            <person name="Magnuson J."/>
            <person name="Mondo S."/>
            <person name="Nolan M."/>
            <person name="Ohm R."/>
            <person name="Pangilinan J."/>
            <person name="Park H.-J."/>
            <person name="Ramirez L."/>
            <person name="Alfaro M."/>
            <person name="Sun H."/>
            <person name="Tritt A."/>
            <person name="Yoshinaga Y."/>
            <person name="Zwiers L.-H."/>
            <person name="Turgeon B."/>
            <person name="Goodwin S."/>
            <person name="Spatafora J."/>
            <person name="Crous P."/>
            <person name="Grigoriev I."/>
        </authorList>
    </citation>
    <scope>NUCLEOTIDE SEQUENCE</scope>
    <source>
        <strain evidence="1">CBS 480.64</strain>
    </source>
</reference>
<evidence type="ECO:0000313" key="1">
    <source>
        <dbReference type="EMBL" id="KAF2857402.1"/>
    </source>
</evidence>
<name>A0A6A7BQK6_9PEZI</name>
<dbReference type="Proteomes" id="UP000799421">
    <property type="component" value="Unassembled WGS sequence"/>
</dbReference>
<dbReference type="EMBL" id="MU006046">
    <property type="protein sequence ID" value="KAF2857402.1"/>
    <property type="molecule type" value="Genomic_DNA"/>
</dbReference>
<dbReference type="AlphaFoldDB" id="A0A6A7BQK6"/>
<sequence>MVVPNALKPLSSVIDFPTGKEARTGSRATVRIYHESFRDFLMASNSKDKSQFSIDKGETHGILLTRCLDLLKNKLGRDVCKLKDAATEREGVSAEDVEKHIPESVQYACRFWTSHAVKSNKTLEVVEAVDHFLREGFLYWTETMAWLDKLGEMIICLKQLQKAIDVCIASVSVCQKYA</sequence>
<protein>
    <submittedName>
        <fullName evidence="1">Uncharacterized protein</fullName>
    </submittedName>
</protein>
<proteinExistence type="predicted"/>